<dbReference type="InterPro" id="IPR001487">
    <property type="entry name" value="Bromodomain"/>
</dbReference>
<organism evidence="6 7">
    <name type="scientific">Rhodotorula paludigena</name>
    <dbReference type="NCBI Taxonomy" id="86838"/>
    <lineage>
        <taxon>Eukaryota</taxon>
        <taxon>Fungi</taxon>
        <taxon>Dikarya</taxon>
        <taxon>Basidiomycota</taxon>
        <taxon>Pucciniomycotina</taxon>
        <taxon>Microbotryomycetes</taxon>
        <taxon>Sporidiobolales</taxon>
        <taxon>Sporidiobolaceae</taxon>
        <taxon>Rhodotorula</taxon>
    </lineage>
</organism>
<feature type="compositionally biased region" description="Low complexity" evidence="3">
    <location>
        <begin position="347"/>
        <end position="360"/>
    </location>
</feature>
<dbReference type="Gene3D" id="1.20.1270.220">
    <property type="match status" value="1"/>
</dbReference>
<evidence type="ECO:0000313" key="7">
    <source>
        <dbReference type="Proteomes" id="UP001342314"/>
    </source>
</evidence>
<gene>
    <name evidence="6" type="ORF">Rhopal_005469-T1</name>
</gene>
<feature type="compositionally biased region" description="Pro residues" evidence="3">
    <location>
        <begin position="387"/>
        <end position="400"/>
    </location>
</feature>
<keyword evidence="7" id="KW-1185">Reference proteome</keyword>
<dbReference type="PANTHER" id="PTHR22880:SF225">
    <property type="entry name" value="BROMODOMAIN-CONTAINING PROTEIN BET-1-RELATED"/>
    <property type="match status" value="1"/>
</dbReference>
<evidence type="ECO:0008006" key="8">
    <source>
        <dbReference type="Google" id="ProtNLM"/>
    </source>
</evidence>
<dbReference type="PROSITE" id="PS50014">
    <property type="entry name" value="BROMODOMAIN_2"/>
    <property type="match status" value="2"/>
</dbReference>
<name>A0AAV5GPL8_9BASI</name>
<dbReference type="Gene3D" id="1.20.920.10">
    <property type="entry name" value="Bromodomain-like"/>
    <property type="match status" value="2"/>
</dbReference>
<feature type="region of interest" description="Disordered" evidence="3">
    <location>
        <begin position="1102"/>
        <end position="1133"/>
    </location>
</feature>
<feature type="region of interest" description="Disordered" evidence="3">
    <location>
        <begin position="851"/>
        <end position="959"/>
    </location>
</feature>
<dbReference type="Pfam" id="PF00439">
    <property type="entry name" value="Bromodomain"/>
    <property type="match status" value="3"/>
</dbReference>
<evidence type="ECO:0000259" key="5">
    <source>
        <dbReference type="PROSITE" id="PS51525"/>
    </source>
</evidence>
<comment type="caution">
    <text evidence="6">The sequence shown here is derived from an EMBL/GenBank/DDBJ whole genome shotgun (WGS) entry which is preliminary data.</text>
</comment>
<feature type="compositionally biased region" description="Low complexity" evidence="3">
    <location>
        <begin position="218"/>
        <end position="243"/>
    </location>
</feature>
<feature type="compositionally biased region" description="Basic and acidic residues" evidence="3">
    <location>
        <begin position="271"/>
        <end position="283"/>
    </location>
</feature>
<dbReference type="PRINTS" id="PR00503">
    <property type="entry name" value="BROMODOMAIN"/>
</dbReference>
<evidence type="ECO:0000313" key="6">
    <source>
        <dbReference type="EMBL" id="GJN92439.1"/>
    </source>
</evidence>
<dbReference type="SUPFAM" id="SSF47370">
    <property type="entry name" value="Bromodomain"/>
    <property type="match status" value="2"/>
</dbReference>
<dbReference type="GO" id="GO:0000785">
    <property type="term" value="C:chromatin"/>
    <property type="evidence" value="ECO:0007669"/>
    <property type="project" value="TreeGrafter"/>
</dbReference>
<evidence type="ECO:0000259" key="4">
    <source>
        <dbReference type="PROSITE" id="PS50014"/>
    </source>
</evidence>
<dbReference type="Proteomes" id="UP001342314">
    <property type="component" value="Unassembled WGS sequence"/>
</dbReference>
<dbReference type="EMBL" id="BQKY01000011">
    <property type="protein sequence ID" value="GJN92439.1"/>
    <property type="molecule type" value="Genomic_DNA"/>
</dbReference>
<dbReference type="Pfam" id="PF17035">
    <property type="entry name" value="BET"/>
    <property type="match status" value="1"/>
</dbReference>
<feature type="domain" description="Bromo" evidence="4">
    <location>
        <begin position="720"/>
        <end position="792"/>
    </location>
</feature>
<feature type="compositionally biased region" description="Low complexity" evidence="3">
    <location>
        <begin position="368"/>
        <end position="377"/>
    </location>
</feature>
<feature type="compositionally biased region" description="Low complexity" evidence="3">
    <location>
        <begin position="11"/>
        <end position="40"/>
    </location>
</feature>
<feature type="compositionally biased region" description="Low complexity" evidence="3">
    <location>
        <begin position="424"/>
        <end position="458"/>
    </location>
</feature>
<feature type="compositionally biased region" description="Low complexity" evidence="3">
    <location>
        <begin position="73"/>
        <end position="82"/>
    </location>
</feature>
<feature type="compositionally biased region" description="Low complexity" evidence="3">
    <location>
        <begin position="401"/>
        <end position="413"/>
    </location>
</feature>
<accession>A0AAV5GPL8</accession>
<feature type="compositionally biased region" description="Pro residues" evidence="3">
    <location>
        <begin position="115"/>
        <end position="129"/>
    </location>
</feature>
<proteinExistence type="predicted"/>
<dbReference type="InterPro" id="IPR036427">
    <property type="entry name" value="Bromodomain-like_sf"/>
</dbReference>
<feature type="compositionally biased region" description="Acidic residues" evidence="3">
    <location>
        <begin position="1121"/>
        <end position="1133"/>
    </location>
</feature>
<dbReference type="InterPro" id="IPR050935">
    <property type="entry name" value="Bromo_chromatin_reader"/>
</dbReference>
<dbReference type="PROSITE" id="PS51525">
    <property type="entry name" value="NET"/>
    <property type="match status" value="1"/>
</dbReference>
<dbReference type="InterPro" id="IPR027353">
    <property type="entry name" value="NET_dom"/>
</dbReference>
<dbReference type="InterPro" id="IPR038336">
    <property type="entry name" value="NET_sf"/>
</dbReference>
<keyword evidence="1 2" id="KW-0103">Bromodomain</keyword>
<feature type="region of interest" description="Disordered" evidence="3">
    <location>
        <begin position="1"/>
        <end position="194"/>
    </location>
</feature>
<feature type="compositionally biased region" description="Low complexity" evidence="3">
    <location>
        <begin position="294"/>
        <end position="331"/>
    </location>
</feature>
<protein>
    <recommendedName>
        <fullName evidence="8">Bromodomain-containing protein</fullName>
    </recommendedName>
</protein>
<feature type="domain" description="Bromo" evidence="4">
    <location>
        <begin position="482"/>
        <end position="593"/>
    </location>
</feature>
<feature type="compositionally biased region" description="Low complexity" evidence="3">
    <location>
        <begin position="862"/>
        <end position="879"/>
    </location>
</feature>
<dbReference type="AlphaFoldDB" id="A0AAV5GPL8"/>
<feature type="compositionally biased region" description="Acidic residues" evidence="3">
    <location>
        <begin position="934"/>
        <end position="943"/>
    </location>
</feature>
<evidence type="ECO:0000256" key="2">
    <source>
        <dbReference type="PROSITE-ProRule" id="PRU00035"/>
    </source>
</evidence>
<feature type="region of interest" description="Disordered" evidence="3">
    <location>
        <begin position="218"/>
        <end position="462"/>
    </location>
</feature>
<reference evidence="6 7" key="1">
    <citation type="submission" date="2021-12" db="EMBL/GenBank/DDBJ databases">
        <title>High titer production of polyol ester of fatty acids by Rhodotorula paludigena BS15 towards product separation-free biomass refinery.</title>
        <authorList>
            <person name="Mano J."/>
            <person name="Ono H."/>
            <person name="Tanaka T."/>
            <person name="Naito K."/>
            <person name="Sushida H."/>
            <person name="Ike M."/>
            <person name="Tokuyasu K."/>
            <person name="Kitaoka M."/>
        </authorList>
    </citation>
    <scope>NUCLEOTIDE SEQUENCE [LARGE SCALE GENOMIC DNA]</scope>
    <source>
        <strain evidence="6 7">BS15</strain>
    </source>
</reference>
<feature type="domain" description="NET" evidence="5">
    <location>
        <begin position="961"/>
        <end position="1043"/>
    </location>
</feature>
<dbReference type="GO" id="GO:0006338">
    <property type="term" value="P:chromatin remodeling"/>
    <property type="evidence" value="ECO:0007669"/>
    <property type="project" value="TreeGrafter"/>
</dbReference>
<feature type="region of interest" description="Disordered" evidence="3">
    <location>
        <begin position="1037"/>
        <end position="1072"/>
    </location>
</feature>
<dbReference type="SMART" id="SM00297">
    <property type="entry name" value="BROMO"/>
    <property type="match status" value="2"/>
</dbReference>
<evidence type="ECO:0000256" key="1">
    <source>
        <dbReference type="ARBA" id="ARBA00023117"/>
    </source>
</evidence>
<sequence>MNGAPSLSLESPDPAHAAAKPAAAALASSSLPTPPTTTSLDRPASPPMSLDAPPAPAQPEPLAGAVEQKHEVPAPAADSPAASLPPPPAVPLPAHLGLPAKLEHTDSSSSVAAQPPTPAVAVPPAPPVTAPEQDEPKPLVNGSAGAQPPVHDVNGAYEQLAESTGAHPGLGAPVPAGLNGDGDAQQQPLGDGPSAVDVLADVAMGEAALGLADFAAGAGSADVRAGSPALPPAAAGEAGVPQGVSPPLKRSAPDGEAQEGYFSGGQAGDVEQEREAKRLKVEAEASPVAPSPGAPAESPFPGSAAPMPAAPAVVEPTPGETPSALPASSAAPPAPSPTPTPVQGYDPSAFTTAPTLASSAPPYPPAPAAAAPTMSPSDLHNFHASSLPPPTSASPLPPSALPSSSAPAGSPGLYTSPDAFSSQGAVASTSAAPDAAAAAPADGQNGADGAAAAPAGPSEPEPMHIITKEQQKHAINMVRNLKRNKNAPPFLKPVDAVALLIPDYYKIILEPMDLGTIEARLQATGKGMAAALKAGRTYGLDYSEGRDPDAKWEGQVPDGEEPHSYRTIEEFKHDLDLVWNNCFRYNGPREKNPVSAMAGLMQDAAEKAYRGMPFSPMISPYPPKYVEPPKPVMSFPPRPAENTRPKREIHAPAKDLPYLESAGVDVTAGGIYNLAGLPGYGPAGGAGGGGGQKKVKSAQKIAQEQMRFCKEVVKELFKKVHEPYAYPFYQPVDVAAYPAYLQYIKKPMDLTTIRHKVEHNQYPSPPYQHFEADVRLIFQNCYAFNPPNTPVHDMGRRLESVFEARWAERPMAYEDDSEDDEDGLSVMEQQLNLLQQNIELMKQQKKAQKEAKRFAQLQQRIQQQQQAAAAMPMPMSMPSVPKPPKKQPSQSAYAMSPYGQQPAPPRPKKSSSNGPRPGGGGGAPKKPKRRRDDDSDDYYEDDGGAYYGGGSTSTSRRHTATALEPAMEEFVDFEMKRELAVKIVAFEGDQLEEAINIIRRGRPDLLGAANQEIELDIDQLDQRTLLDLYRYVCPGSQPAVRPVQTGAGAARGGSSKPPKPNRNARKNLDEELEAQRIEALEAQLASFDTPAAAAAAGVDLSGAGLEGAGAEGGDQASSDSSSDEGSDSDSDEE</sequence>
<dbReference type="GO" id="GO:0005634">
    <property type="term" value="C:nucleus"/>
    <property type="evidence" value="ECO:0007669"/>
    <property type="project" value="TreeGrafter"/>
</dbReference>
<dbReference type="GO" id="GO:0006355">
    <property type="term" value="P:regulation of DNA-templated transcription"/>
    <property type="evidence" value="ECO:0007669"/>
    <property type="project" value="TreeGrafter"/>
</dbReference>
<dbReference type="PANTHER" id="PTHR22880">
    <property type="entry name" value="FALZ-RELATED BROMODOMAIN-CONTAINING PROTEINS"/>
    <property type="match status" value="1"/>
</dbReference>
<evidence type="ECO:0000256" key="3">
    <source>
        <dbReference type="SAM" id="MobiDB-lite"/>
    </source>
</evidence>